<accession>A0A1Y3B910</accession>
<keyword evidence="2" id="KW-1185">Reference proteome</keyword>
<proteinExistence type="predicted"/>
<dbReference type="AlphaFoldDB" id="A0A1Y3B910"/>
<comment type="caution">
    <text evidence="1">The sequence shown here is derived from an EMBL/GenBank/DDBJ whole genome shotgun (WGS) entry which is preliminary data.</text>
</comment>
<reference evidence="1 2" key="1">
    <citation type="submission" date="2017-03" db="EMBL/GenBank/DDBJ databases">
        <title>Genome Survey of Euroglyphus maynei.</title>
        <authorList>
            <person name="Arlian L.G."/>
            <person name="Morgan M.S."/>
            <person name="Rider S.D."/>
        </authorList>
    </citation>
    <scope>NUCLEOTIDE SEQUENCE [LARGE SCALE GENOMIC DNA]</scope>
    <source>
        <strain evidence="1">Arlian Lab</strain>
        <tissue evidence="1">Whole body</tissue>
    </source>
</reference>
<evidence type="ECO:0000313" key="2">
    <source>
        <dbReference type="Proteomes" id="UP000194236"/>
    </source>
</evidence>
<protein>
    <submittedName>
        <fullName evidence="1">Uncharacterized protein</fullName>
    </submittedName>
</protein>
<dbReference type="EMBL" id="MUJZ01040606">
    <property type="protein sequence ID" value="OTF75735.1"/>
    <property type="molecule type" value="Genomic_DNA"/>
</dbReference>
<organism evidence="1 2">
    <name type="scientific">Euroglyphus maynei</name>
    <name type="common">Mayne's house dust mite</name>
    <dbReference type="NCBI Taxonomy" id="6958"/>
    <lineage>
        <taxon>Eukaryota</taxon>
        <taxon>Metazoa</taxon>
        <taxon>Ecdysozoa</taxon>
        <taxon>Arthropoda</taxon>
        <taxon>Chelicerata</taxon>
        <taxon>Arachnida</taxon>
        <taxon>Acari</taxon>
        <taxon>Acariformes</taxon>
        <taxon>Sarcoptiformes</taxon>
        <taxon>Astigmata</taxon>
        <taxon>Psoroptidia</taxon>
        <taxon>Analgoidea</taxon>
        <taxon>Pyroglyphidae</taxon>
        <taxon>Pyroglyphinae</taxon>
        <taxon>Euroglyphus</taxon>
    </lineage>
</organism>
<evidence type="ECO:0000313" key="1">
    <source>
        <dbReference type="EMBL" id="OTF75735.1"/>
    </source>
</evidence>
<sequence>MIHNVRLIFEPPEQIIRDATIFLANRIRLQKRTLQTAGHENLVSVTNLSAIPAAKFCATTEQSYSAKDYTERQVCFAILLLF</sequence>
<name>A0A1Y3B910_EURMA</name>
<gene>
    <name evidence="1" type="ORF">BLA29_014865</name>
</gene>
<dbReference type="Proteomes" id="UP000194236">
    <property type="component" value="Unassembled WGS sequence"/>
</dbReference>